<name>A0A1G2TVQ9_9BACT</name>
<evidence type="ECO:0000256" key="1">
    <source>
        <dbReference type="SAM" id="Phobius"/>
    </source>
</evidence>
<dbReference type="EMBL" id="MHWB01000013">
    <property type="protein sequence ID" value="OHB01377.1"/>
    <property type="molecule type" value="Genomic_DNA"/>
</dbReference>
<dbReference type="AlphaFoldDB" id="A0A1G2TVQ9"/>
<dbReference type="Proteomes" id="UP000177707">
    <property type="component" value="Unassembled WGS sequence"/>
</dbReference>
<accession>A0A1G2TVQ9</accession>
<proteinExistence type="predicted"/>
<evidence type="ECO:0000313" key="3">
    <source>
        <dbReference type="Proteomes" id="UP000177707"/>
    </source>
</evidence>
<gene>
    <name evidence="2" type="ORF">A3A96_01635</name>
</gene>
<sequence>MSEVYEKSPFLLAYIKWHYGRGLKELFAVFGNFLWFVSNFFSFKLLLKTLFYPWKRLGETYEGGLNLNAFASTLIVNGLMRAVGFCTKTLVMLVGLVSYVFLLIFSFFIFVIWVLAPIILLGSVALSATFFVI</sequence>
<feature type="transmembrane region" description="Helical" evidence="1">
    <location>
        <begin position="90"/>
        <end position="108"/>
    </location>
</feature>
<keyword evidence="1" id="KW-0812">Transmembrane</keyword>
<keyword evidence="1" id="KW-1133">Transmembrane helix</keyword>
<reference evidence="2 3" key="1">
    <citation type="journal article" date="2016" name="Nat. Commun.">
        <title>Thousands of microbial genomes shed light on interconnected biogeochemical processes in an aquifer system.</title>
        <authorList>
            <person name="Anantharaman K."/>
            <person name="Brown C.T."/>
            <person name="Hug L.A."/>
            <person name="Sharon I."/>
            <person name="Castelle C.J."/>
            <person name="Probst A.J."/>
            <person name="Thomas B.C."/>
            <person name="Singh A."/>
            <person name="Wilkins M.J."/>
            <person name="Karaoz U."/>
            <person name="Brodie E.L."/>
            <person name="Williams K.H."/>
            <person name="Hubbard S.S."/>
            <person name="Banfield J.F."/>
        </authorList>
    </citation>
    <scope>NUCLEOTIDE SEQUENCE [LARGE SCALE GENOMIC DNA]</scope>
</reference>
<keyword evidence="1" id="KW-0472">Membrane</keyword>
<organism evidence="2 3">
    <name type="scientific">Candidatus Zambryskibacteria bacterium RIFCSPLOWO2_01_FULL_39_39</name>
    <dbReference type="NCBI Taxonomy" id="1802758"/>
    <lineage>
        <taxon>Bacteria</taxon>
        <taxon>Candidatus Zambryskiibacteriota</taxon>
    </lineage>
</organism>
<feature type="transmembrane region" description="Helical" evidence="1">
    <location>
        <begin position="114"/>
        <end position="132"/>
    </location>
</feature>
<comment type="caution">
    <text evidence="2">The sequence shown here is derived from an EMBL/GenBank/DDBJ whole genome shotgun (WGS) entry which is preliminary data.</text>
</comment>
<protein>
    <submittedName>
        <fullName evidence="2">Uncharacterized protein</fullName>
    </submittedName>
</protein>
<feature type="transmembrane region" description="Helical" evidence="1">
    <location>
        <begin position="26"/>
        <end position="47"/>
    </location>
</feature>
<evidence type="ECO:0000313" key="2">
    <source>
        <dbReference type="EMBL" id="OHB01377.1"/>
    </source>
</evidence>
<dbReference type="STRING" id="1802758.A3A96_01635"/>